<dbReference type="VEuPathDB" id="FungiDB:DD237_005979"/>
<reference evidence="1 2" key="1">
    <citation type="submission" date="2018-06" db="EMBL/GenBank/DDBJ databases">
        <title>Comparative genomics of downy mildews reveals potential adaptations to biotrophy.</title>
        <authorList>
            <person name="Fletcher K."/>
            <person name="Klosterman S.J."/>
            <person name="Derevnina L."/>
            <person name="Martin F."/>
            <person name="Koike S."/>
            <person name="Reyes Chin-Wo S."/>
            <person name="Mou B."/>
            <person name="Michelmore R."/>
        </authorList>
    </citation>
    <scope>NUCLEOTIDE SEQUENCE [LARGE SCALE GENOMIC DNA]</scope>
    <source>
        <strain evidence="1 2">R13</strain>
    </source>
</reference>
<organism evidence="1 2">
    <name type="scientific">Peronospora effusa</name>
    <dbReference type="NCBI Taxonomy" id="542832"/>
    <lineage>
        <taxon>Eukaryota</taxon>
        <taxon>Sar</taxon>
        <taxon>Stramenopiles</taxon>
        <taxon>Oomycota</taxon>
        <taxon>Peronosporomycetes</taxon>
        <taxon>Peronosporales</taxon>
        <taxon>Peronosporaceae</taxon>
        <taxon>Peronospora</taxon>
    </lineage>
</organism>
<proteinExistence type="predicted"/>
<evidence type="ECO:0000313" key="2">
    <source>
        <dbReference type="Proteomes" id="UP000286097"/>
    </source>
</evidence>
<accession>A0A425BX08</accession>
<dbReference type="EMBL" id="QKXF01000720">
    <property type="protein sequence ID" value="RQM09352.1"/>
    <property type="molecule type" value="Genomic_DNA"/>
</dbReference>
<evidence type="ECO:0000313" key="1">
    <source>
        <dbReference type="EMBL" id="RQM09352.1"/>
    </source>
</evidence>
<gene>
    <name evidence="1" type="ORF">DD237_005979</name>
</gene>
<comment type="caution">
    <text evidence="1">The sequence shown here is derived from an EMBL/GenBank/DDBJ whole genome shotgun (WGS) entry which is preliminary data.</text>
</comment>
<protein>
    <submittedName>
        <fullName evidence="1">Uncharacterized protein</fullName>
    </submittedName>
</protein>
<dbReference type="AlphaFoldDB" id="A0A425BX08"/>
<name>A0A425BX08_9STRA</name>
<sequence>MGAAARLHALEQDAQVKTKRAATGIYQKAMTDSEWQADSRLSVSHVDEAHGYHEHIDEQGQYVRYAQLYAAYLKKD</sequence>
<dbReference type="Proteomes" id="UP000286097">
    <property type="component" value="Unassembled WGS sequence"/>
</dbReference>